<dbReference type="InterPro" id="IPR036291">
    <property type="entry name" value="NAD(P)-bd_dom_sf"/>
</dbReference>
<proteinExistence type="predicted"/>
<organism evidence="4 5">
    <name type="scientific">Paraglaciecola aquimarina</name>
    <dbReference type="NCBI Taxonomy" id="1235557"/>
    <lineage>
        <taxon>Bacteria</taxon>
        <taxon>Pseudomonadati</taxon>
        <taxon>Pseudomonadota</taxon>
        <taxon>Gammaproteobacteria</taxon>
        <taxon>Alteromonadales</taxon>
        <taxon>Alteromonadaceae</taxon>
        <taxon>Paraglaciecola</taxon>
    </lineage>
</organism>
<dbReference type="SUPFAM" id="SSF48179">
    <property type="entry name" value="6-phosphogluconate dehydrogenase C-terminal domain-like"/>
    <property type="match status" value="1"/>
</dbReference>
<dbReference type="InterPro" id="IPR013118">
    <property type="entry name" value="Mannitol_DH_C"/>
</dbReference>
<dbReference type="EC" id="1.1.1.-" evidence="4"/>
<dbReference type="SUPFAM" id="SSF51735">
    <property type="entry name" value="NAD(P)-binding Rossmann-fold domains"/>
    <property type="match status" value="1"/>
</dbReference>
<dbReference type="InterPro" id="IPR008927">
    <property type="entry name" value="6-PGluconate_DH-like_C_sf"/>
</dbReference>
<name>A0ABU3SYQ9_9ALTE</name>
<dbReference type="InterPro" id="IPR013328">
    <property type="entry name" value="6PGD_dom2"/>
</dbReference>
<dbReference type="RefSeq" id="WP_316026694.1">
    <property type="nucleotide sequence ID" value="NZ_JAWDIO010000002.1"/>
</dbReference>
<dbReference type="Proteomes" id="UP001247805">
    <property type="component" value="Unassembled WGS sequence"/>
</dbReference>
<protein>
    <submittedName>
        <fullName evidence="4">Mannitol dehydrogenase family protein</fullName>
        <ecNumber evidence="4">1.1.1.-</ecNumber>
    </submittedName>
</protein>
<keyword evidence="1 4" id="KW-0560">Oxidoreductase</keyword>
<dbReference type="PANTHER" id="PTHR43362">
    <property type="entry name" value="MANNITOL DEHYDROGENASE DSF1-RELATED"/>
    <property type="match status" value="1"/>
</dbReference>
<dbReference type="Pfam" id="PF08125">
    <property type="entry name" value="Mannitol_dh_C"/>
    <property type="match status" value="1"/>
</dbReference>
<evidence type="ECO:0000259" key="2">
    <source>
        <dbReference type="Pfam" id="PF01232"/>
    </source>
</evidence>
<accession>A0ABU3SYQ9</accession>
<comment type="caution">
    <text evidence="4">The sequence shown here is derived from an EMBL/GenBank/DDBJ whole genome shotgun (WGS) entry which is preliminary data.</text>
</comment>
<sequence length="491" mass="54060">MKQLNQDSLNSLQDNGVSVPEYRLNGHNPEIGIVHIGPGAFFRGHQSWYTHTAMQLAGGDWGISCVSMRSAGVSEALNPQDGLYTVAVLDADTSYEVVGSIQEVLIAKEQYQALQARLSSEKTKFVTMTITEKGYCLNSEGNLDLNNPDIKQDLSGEQQACSAIGVLVEALATRQKAGIAPFCAMSCDNLTDNGKKLRNALIQYAQQVDANLAIWLEDNLICPCSMVDSITPATDDALRQQVSEQLSITDNWPIKRESFVQWVVEDCLPADKPAWKEAGVTFTSDVAGFENAKLRLLNCPHSSMAYLGVLAEIETVNDAMQQAGLVKFIQKMIESEIVPSFTAPKELDVVAYSADILKRFRNPAIRHLLSQIAWDGSQKLPMRILPIIEQNIADGNPIESLSVAIAAWCLFIRKRYIEQEQLVDPLADKLLAIAAACTDDAEQDIAQFLSVKEVFGNKLSADKTFKTSLTQAYNKLLSVLQSKEIPWESLV</sequence>
<dbReference type="EMBL" id="JAWDIO010000002">
    <property type="protein sequence ID" value="MDU0355144.1"/>
    <property type="molecule type" value="Genomic_DNA"/>
</dbReference>
<feature type="domain" description="Mannitol dehydrogenase N-terminal" evidence="2">
    <location>
        <begin position="32"/>
        <end position="276"/>
    </location>
</feature>
<gene>
    <name evidence="4" type="ORF">RS130_15645</name>
</gene>
<dbReference type="PANTHER" id="PTHR43362:SF1">
    <property type="entry name" value="MANNITOL DEHYDROGENASE 2-RELATED"/>
    <property type="match status" value="1"/>
</dbReference>
<keyword evidence="5" id="KW-1185">Reference proteome</keyword>
<dbReference type="Pfam" id="PF01232">
    <property type="entry name" value="Mannitol_dh"/>
    <property type="match status" value="1"/>
</dbReference>
<dbReference type="InterPro" id="IPR013131">
    <property type="entry name" value="Mannitol_DH_N"/>
</dbReference>
<feature type="domain" description="Mannitol dehydrogenase C-terminal" evidence="3">
    <location>
        <begin position="285"/>
        <end position="476"/>
    </location>
</feature>
<dbReference type="Gene3D" id="1.10.1040.10">
    <property type="entry name" value="N-(1-d-carboxylethyl)-l-norvaline Dehydrogenase, domain 2"/>
    <property type="match status" value="1"/>
</dbReference>
<evidence type="ECO:0000313" key="4">
    <source>
        <dbReference type="EMBL" id="MDU0355144.1"/>
    </source>
</evidence>
<reference evidence="4 5" key="1">
    <citation type="submission" date="2023-10" db="EMBL/GenBank/DDBJ databases">
        <title>Glaciecola aquimarina strain GGW-M5 nov., isolated from a coastal seawater.</title>
        <authorList>
            <person name="Bayburt H."/>
            <person name="Kim J.M."/>
            <person name="Choi B.J."/>
            <person name="Jeon C.O."/>
        </authorList>
    </citation>
    <scope>NUCLEOTIDE SEQUENCE [LARGE SCALE GENOMIC DNA]</scope>
    <source>
        <strain evidence="4 5">KCTC 32108</strain>
    </source>
</reference>
<dbReference type="InterPro" id="IPR050988">
    <property type="entry name" value="Mannitol_DH/Oxidoreductase"/>
</dbReference>
<dbReference type="GO" id="GO:0016491">
    <property type="term" value="F:oxidoreductase activity"/>
    <property type="evidence" value="ECO:0007669"/>
    <property type="project" value="UniProtKB-KW"/>
</dbReference>
<dbReference type="InterPro" id="IPR000669">
    <property type="entry name" value="Mannitol_DH"/>
</dbReference>
<dbReference type="PRINTS" id="PR00084">
    <property type="entry name" value="MTLDHDRGNASE"/>
</dbReference>
<evidence type="ECO:0000259" key="3">
    <source>
        <dbReference type="Pfam" id="PF08125"/>
    </source>
</evidence>
<dbReference type="Gene3D" id="3.40.50.720">
    <property type="entry name" value="NAD(P)-binding Rossmann-like Domain"/>
    <property type="match status" value="1"/>
</dbReference>
<evidence type="ECO:0000313" key="5">
    <source>
        <dbReference type="Proteomes" id="UP001247805"/>
    </source>
</evidence>
<evidence type="ECO:0000256" key="1">
    <source>
        <dbReference type="ARBA" id="ARBA00023002"/>
    </source>
</evidence>